<reference evidence="2" key="1">
    <citation type="journal article" date="2014" name="Proc. Natl. Acad. Sci. U.S.A.">
        <title>Extensive sampling of basidiomycete genomes demonstrates inadequacy of the white-rot/brown-rot paradigm for wood decay fungi.</title>
        <authorList>
            <person name="Riley R."/>
            <person name="Salamov A.A."/>
            <person name="Brown D.W."/>
            <person name="Nagy L.G."/>
            <person name="Floudas D."/>
            <person name="Held B.W."/>
            <person name="Levasseur A."/>
            <person name="Lombard V."/>
            <person name="Morin E."/>
            <person name="Otillar R."/>
            <person name="Lindquist E.A."/>
            <person name="Sun H."/>
            <person name="LaButti K.M."/>
            <person name="Schmutz J."/>
            <person name="Jabbour D."/>
            <person name="Luo H."/>
            <person name="Baker S.E."/>
            <person name="Pisabarro A.G."/>
            <person name="Walton J.D."/>
            <person name="Blanchette R.A."/>
            <person name="Henrissat B."/>
            <person name="Martin F."/>
            <person name="Cullen D."/>
            <person name="Hibbett D.S."/>
            <person name="Grigoriev I.V."/>
        </authorList>
    </citation>
    <scope>NUCLEOTIDE SEQUENCE [LARGE SCALE GENOMIC DNA]</scope>
    <source>
        <strain evidence="2">CBS 339.88</strain>
    </source>
</reference>
<name>A0A067S5Y2_GALM3</name>
<accession>A0A067S5Y2</accession>
<proteinExistence type="predicted"/>
<gene>
    <name evidence="1" type="ORF">GALMADRAFT_259545</name>
</gene>
<dbReference type="EMBL" id="KL142425">
    <property type="protein sequence ID" value="KDR66255.1"/>
    <property type="molecule type" value="Genomic_DNA"/>
</dbReference>
<dbReference type="HOGENOM" id="CLU_3068826_0_0_1"/>
<sequence length="53" mass="6097">MQRLSGVSDMSMPLLDRAMPLGFEASWVGDEYDWEGRYPSVTLSVFVWTSEYC</sequence>
<organism evidence="1 2">
    <name type="scientific">Galerina marginata (strain CBS 339.88)</name>
    <dbReference type="NCBI Taxonomy" id="685588"/>
    <lineage>
        <taxon>Eukaryota</taxon>
        <taxon>Fungi</taxon>
        <taxon>Dikarya</taxon>
        <taxon>Basidiomycota</taxon>
        <taxon>Agaricomycotina</taxon>
        <taxon>Agaricomycetes</taxon>
        <taxon>Agaricomycetidae</taxon>
        <taxon>Agaricales</taxon>
        <taxon>Agaricineae</taxon>
        <taxon>Strophariaceae</taxon>
        <taxon>Galerina</taxon>
    </lineage>
</organism>
<evidence type="ECO:0000313" key="2">
    <source>
        <dbReference type="Proteomes" id="UP000027222"/>
    </source>
</evidence>
<keyword evidence="2" id="KW-1185">Reference proteome</keyword>
<dbReference type="AlphaFoldDB" id="A0A067S5Y2"/>
<protein>
    <submittedName>
        <fullName evidence="1">Uncharacterized protein</fullName>
    </submittedName>
</protein>
<dbReference type="Proteomes" id="UP000027222">
    <property type="component" value="Unassembled WGS sequence"/>
</dbReference>
<evidence type="ECO:0000313" key="1">
    <source>
        <dbReference type="EMBL" id="KDR66255.1"/>
    </source>
</evidence>